<dbReference type="InterPro" id="IPR036259">
    <property type="entry name" value="MFS_trans_sf"/>
</dbReference>
<keyword evidence="10" id="KW-1185">Reference proteome</keyword>
<dbReference type="Gene3D" id="1.20.1250.20">
    <property type="entry name" value="MFS general substrate transporter like domains"/>
    <property type="match status" value="1"/>
</dbReference>
<sequence length="438" mass="46031">MDIASRPPTHPLGIANFRAYWVARLAMTIAQNAMIIVVGWQVYTIARATMTVPQAAAQLGLIGLLQFLPLFLSTPITGYVADRFDRRWIARITVSLQLACALILAVSTYEGWISLPVLFSVAMLLGLARAFAGPAFGALAPNLVPREVLPTAIALSSISWQVGTIIGPAVGGFAYAHTATHSGAYWLSSALFGIALACLLLIGKVAQPPRSTARPIKQIIDGLKYVGENKLVLGTITLDLFAVFLAGTNALLPIYANDIFKVGAAGLSWLAAAPAVGAALIAIIFSFRPLKTNVGPKMLVSVLIYGTATVIFGIAHLIVPAHAFAVAVGALAVAGGADMFSVYIRQSLIQLYTPDEMRGRVGAVSQLTISASNELGEAESGFLASAFGPVGAVLIGGGGAIVVTILWTYLFPSIRRAKTFDPPTSRQDAADKEMEAVS</sequence>
<dbReference type="SUPFAM" id="SSF103473">
    <property type="entry name" value="MFS general substrate transporter"/>
    <property type="match status" value="1"/>
</dbReference>
<dbReference type="CDD" id="cd06173">
    <property type="entry name" value="MFS_MefA_like"/>
    <property type="match status" value="1"/>
</dbReference>
<feature type="transmembrane region" description="Helical" evidence="7">
    <location>
        <begin position="382"/>
        <end position="410"/>
    </location>
</feature>
<dbReference type="InterPro" id="IPR020846">
    <property type="entry name" value="MFS_dom"/>
</dbReference>
<feature type="transmembrane region" description="Helical" evidence="7">
    <location>
        <begin position="21"/>
        <end position="43"/>
    </location>
</feature>
<evidence type="ECO:0000256" key="3">
    <source>
        <dbReference type="ARBA" id="ARBA00022475"/>
    </source>
</evidence>
<keyword evidence="5 7" id="KW-1133">Transmembrane helix</keyword>
<evidence type="ECO:0000256" key="2">
    <source>
        <dbReference type="ARBA" id="ARBA00022448"/>
    </source>
</evidence>
<dbReference type="RefSeq" id="WP_261295443.1">
    <property type="nucleotide sequence ID" value="NZ_JANQBK010000015.1"/>
</dbReference>
<feature type="transmembrane region" description="Helical" evidence="7">
    <location>
        <begin position="88"/>
        <end position="109"/>
    </location>
</feature>
<gene>
    <name evidence="9" type="ORF">ACFONA_08600</name>
</gene>
<comment type="caution">
    <text evidence="9">The sequence shown here is derived from an EMBL/GenBank/DDBJ whole genome shotgun (WGS) entry which is preliminary data.</text>
</comment>
<dbReference type="InterPro" id="IPR010290">
    <property type="entry name" value="TM_effector"/>
</dbReference>
<feature type="domain" description="Major facilitator superfamily (MFS) profile" evidence="8">
    <location>
        <begin position="19"/>
        <end position="415"/>
    </location>
</feature>
<proteinExistence type="predicted"/>
<protein>
    <submittedName>
        <fullName evidence="9">MFS transporter</fullName>
    </submittedName>
</protein>
<dbReference type="Pfam" id="PF05977">
    <property type="entry name" value="MFS_3"/>
    <property type="match status" value="1"/>
</dbReference>
<accession>A0ABV7SU56</accession>
<dbReference type="PROSITE" id="PS50850">
    <property type="entry name" value="MFS"/>
    <property type="match status" value="1"/>
</dbReference>
<evidence type="ECO:0000259" key="8">
    <source>
        <dbReference type="PROSITE" id="PS50850"/>
    </source>
</evidence>
<keyword evidence="6 7" id="KW-0472">Membrane</keyword>
<feature type="transmembrane region" description="Helical" evidence="7">
    <location>
        <begin position="267"/>
        <end position="287"/>
    </location>
</feature>
<feature type="transmembrane region" description="Helical" evidence="7">
    <location>
        <begin position="299"/>
        <end position="318"/>
    </location>
</feature>
<evidence type="ECO:0000313" key="9">
    <source>
        <dbReference type="EMBL" id="MFC3580223.1"/>
    </source>
</evidence>
<feature type="transmembrane region" description="Helical" evidence="7">
    <location>
        <begin position="115"/>
        <end position="140"/>
    </location>
</feature>
<keyword evidence="2" id="KW-0813">Transport</keyword>
<keyword evidence="4 7" id="KW-0812">Transmembrane</keyword>
<evidence type="ECO:0000256" key="1">
    <source>
        <dbReference type="ARBA" id="ARBA00004651"/>
    </source>
</evidence>
<dbReference type="Proteomes" id="UP001595713">
    <property type="component" value="Unassembled WGS sequence"/>
</dbReference>
<dbReference type="EMBL" id="JBHRXP010000003">
    <property type="protein sequence ID" value="MFC3580223.1"/>
    <property type="molecule type" value="Genomic_DNA"/>
</dbReference>
<feature type="transmembrane region" description="Helical" evidence="7">
    <location>
        <begin position="152"/>
        <end position="177"/>
    </location>
</feature>
<feature type="transmembrane region" description="Helical" evidence="7">
    <location>
        <begin position="231"/>
        <end position="255"/>
    </location>
</feature>
<evidence type="ECO:0000256" key="7">
    <source>
        <dbReference type="SAM" id="Phobius"/>
    </source>
</evidence>
<evidence type="ECO:0000256" key="4">
    <source>
        <dbReference type="ARBA" id="ARBA00022692"/>
    </source>
</evidence>
<reference evidence="10" key="1">
    <citation type="journal article" date="2019" name="Int. J. Syst. Evol. Microbiol.">
        <title>The Global Catalogue of Microorganisms (GCM) 10K type strain sequencing project: providing services to taxonomists for standard genome sequencing and annotation.</title>
        <authorList>
            <consortium name="The Broad Institute Genomics Platform"/>
            <consortium name="The Broad Institute Genome Sequencing Center for Infectious Disease"/>
            <person name="Wu L."/>
            <person name="Ma J."/>
        </authorList>
    </citation>
    <scope>NUCLEOTIDE SEQUENCE [LARGE SCALE GENOMIC DNA]</scope>
    <source>
        <strain evidence="10">KCTC 42739</strain>
    </source>
</reference>
<dbReference type="PANTHER" id="PTHR23513">
    <property type="entry name" value="INTEGRAL MEMBRANE EFFLUX PROTEIN-RELATED"/>
    <property type="match status" value="1"/>
</dbReference>
<organism evidence="9 10">
    <name type="scientific">Sphingomonas hylomeconis</name>
    <dbReference type="NCBI Taxonomy" id="1395958"/>
    <lineage>
        <taxon>Bacteria</taxon>
        <taxon>Pseudomonadati</taxon>
        <taxon>Pseudomonadota</taxon>
        <taxon>Alphaproteobacteria</taxon>
        <taxon>Sphingomonadales</taxon>
        <taxon>Sphingomonadaceae</taxon>
        <taxon>Sphingomonas</taxon>
    </lineage>
</organism>
<dbReference type="PANTHER" id="PTHR23513:SF9">
    <property type="entry name" value="ENTEROBACTIN EXPORTER ENTS"/>
    <property type="match status" value="1"/>
</dbReference>
<evidence type="ECO:0000313" key="10">
    <source>
        <dbReference type="Proteomes" id="UP001595713"/>
    </source>
</evidence>
<feature type="transmembrane region" description="Helical" evidence="7">
    <location>
        <begin position="55"/>
        <end position="81"/>
    </location>
</feature>
<comment type="subcellular location">
    <subcellularLocation>
        <location evidence="1">Cell membrane</location>
        <topology evidence="1">Multi-pass membrane protein</topology>
    </subcellularLocation>
</comment>
<evidence type="ECO:0000256" key="6">
    <source>
        <dbReference type="ARBA" id="ARBA00023136"/>
    </source>
</evidence>
<keyword evidence="3" id="KW-1003">Cell membrane</keyword>
<feature type="transmembrane region" description="Helical" evidence="7">
    <location>
        <begin position="183"/>
        <end position="202"/>
    </location>
</feature>
<evidence type="ECO:0000256" key="5">
    <source>
        <dbReference type="ARBA" id="ARBA00022989"/>
    </source>
</evidence>
<name>A0ABV7SU56_9SPHN</name>